<evidence type="ECO:0000256" key="1">
    <source>
        <dbReference type="ARBA" id="ARBA00009986"/>
    </source>
</evidence>
<dbReference type="InterPro" id="IPR016163">
    <property type="entry name" value="Ald_DH_C"/>
</dbReference>
<keyword evidence="2 4" id="KW-0560">Oxidoreductase</keyword>
<dbReference type="InterPro" id="IPR016161">
    <property type="entry name" value="Ald_DH/histidinol_DH"/>
</dbReference>
<organism evidence="4 5">
    <name type="scientific">Roseibium album</name>
    <dbReference type="NCBI Taxonomy" id="311410"/>
    <lineage>
        <taxon>Bacteria</taxon>
        <taxon>Pseudomonadati</taxon>
        <taxon>Pseudomonadota</taxon>
        <taxon>Alphaproteobacteria</taxon>
        <taxon>Hyphomicrobiales</taxon>
        <taxon>Stappiaceae</taxon>
        <taxon>Roseibium</taxon>
    </lineage>
</organism>
<dbReference type="FunFam" id="3.40.605.10:FF:000007">
    <property type="entry name" value="NAD/NADP-dependent betaine aldehyde dehydrogenase"/>
    <property type="match status" value="1"/>
</dbReference>
<dbReference type="Pfam" id="PF00171">
    <property type="entry name" value="Aldedh"/>
    <property type="match status" value="1"/>
</dbReference>
<dbReference type="STRING" id="311410.LA5095_01988"/>
<name>A0A0M6ZST3_9HYPH</name>
<feature type="domain" description="Aldehyde dehydrogenase" evidence="3">
    <location>
        <begin position="35"/>
        <end position="496"/>
    </location>
</feature>
<dbReference type="Gene3D" id="3.40.309.10">
    <property type="entry name" value="Aldehyde Dehydrogenase, Chain A, domain 2"/>
    <property type="match status" value="1"/>
</dbReference>
<dbReference type="InterPro" id="IPR015590">
    <property type="entry name" value="Aldehyde_DH_dom"/>
</dbReference>
<dbReference type="CDD" id="cd07097">
    <property type="entry name" value="ALDH_KGSADH-YcbD"/>
    <property type="match status" value="1"/>
</dbReference>
<accession>A0A0M6ZST3</accession>
<dbReference type="GO" id="GO:0004030">
    <property type="term" value="F:aldehyde dehydrogenase [NAD(P)+] activity"/>
    <property type="evidence" value="ECO:0007669"/>
    <property type="project" value="UniProtKB-EC"/>
</dbReference>
<dbReference type="Gene3D" id="3.40.605.10">
    <property type="entry name" value="Aldehyde Dehydrogenase, Chain A, domain 1"/>
    <property type="match status" value="1"/>
</dbReference>
<dbReference type="AlphaFoldDB" id="A0A0M6ZST3"/>
<keyword evidence="5" id="KW-1185">Reference proteome</keyword>
<evidence type="ECO:0000313" key="4">
    <source>
        <dbReference type="EMBL" id="CTQ65758.1"/>
    </source>
</evidence>
<dbReference type="InterPro" id="IPR016162">
    <property type="entry name" value="Ald_DH_N"/>
</dbReference>
<reference evidence="5" key="1">
    <citation type="submission" date="2015-07" db="EMBL/GenBank/DDBJ databases">
        <authorList>
            <person name="Rodrigo-Torres Lidia"/>
            <person name="Arahal R.David."/>
        </authorList>
    </citation>
    <scope>NUCLEOTIDE SEQUENCE [LARGE SCALE GENOMIC DNA]</scope>
    <source>
        <strain evidence="5">CECT 5096</strain>
    </source>
</reference>
<evidence type="ECO:0000313" key="5">
    <source>
        <dbReference type="Proteomes" id="UP000049983"/>
    </source>
</evidence>
<proteinExistence type="inferred from homology"/>
<evidence type="ECO:0000256" key="2">
    <source>
        <dbReference type="ARBA" id="ARBA00023002"/>
    </source>
</evidence>
<dbReference type="PANTHER" id="PTHR11699">
    <property type="entry name" value="ALDEHYDE DEHYDROGENASE-RELATED"/>
    <property type="match status" value="1"/>
</dbReference>
<dbReference type="EMBL" id="CXWC01000002">
    <property type="protein sequence ID" value="CTQ65758.1"/>
    <property type="molecule type" value="Genomic_DNA"/>
</dbReference>
<dbReference type="SUPFAM" id="SSF53720">
    <property type="entry name" value="ALDH-like"/>
    <property type="match status" value="1"/>
</dbReference>
<evidence type="ECO:0000259" key="3">
    <source>
        <dbReference type="Pfam" id="PF00171"/>
    </source>
</evidence>
<dbReference type="Proteomes" id="UP000049983">
    <property type="component" value="Unassembled WGS sequence"/>
</dbReference>
<comment type="similarity">
    <text evidence="1">Belongs to the aldehyde dehydrogenase family.</text>
</comment>
<dbReference type="EC" id="1.2.1.5" evidence="4"/>
<gene>
    <name evidence="4" type="primary">aldHT_1</name>
    <name evidence="4" type="ORF">LA5096_00844</name>
</gene>
<protein>
    <submittedName>
        <fullName evidence="4">Aldehyde dehydrogenase, thermostable</fullName>
        <ecNumber evidence="4">1.2.1.5</ecNumber>
    </submittedName>
</protein>
<sequence>MSLTDIVIGVHPVSILNSLDLEPVVTKLNLIAGEWLAGENEIENRNPSDLSDLIGMFAQAGPDQLDTTLDRARLAQTEWSAYGLERKQAVLMNIGNELMARAEELGTLLSREEGKPFAEGKGEVYRAGQFFTYYAAECLRQIGENADSVRDGIEVDVRREPVGVVAVISPWNFPTATASWKIAPALCYGNAVVWKPANMTPASAVALTEIIEKQDIPKGLFSLVMGAGRSIGQRLVESPKVNAITFTGSVPVGKGIASAAIQNLTKVQMEMGSKNALAVLDDADLDLAATLALGGAFGGTGQKCTASSRLIVHESVHDAFVDKLVAGAEAMKVGHALEKGTQMGPVVSAEQLQENLSYVELGKSEGAELACGGKRLERPHEGFYMSPGVFLNTTNGMRINREEMFAPLTCVIKVGSYDEALATVNDTNFGLTSGIVTKSLARANHFRRNARTGVVTINLPTAGTDYHVPFGGRGDSSYGPREQGKAAAEFYTTVKTAYISAGSPD</sequence>